<organism evidence="2 3">
    <name type="scientific">Leptobacterium flavescens</name>
    <dbReference type="NCBI Taxonomy" id="472055"/>
    <lineage>
        <taxon>Bacteria</taxon>
        <taxon>Pseudomonadati</taxon>
        <taxon>Bacteroidota</taxon>
        <taxon>Flavobacteriia</taxon>
        <taxon>Flavobacteriales</taxon>
        <taxon>Flavobacteriaceae</taxon>
        <taxon>Leptobacterium</taxon>
    </lineage>
</organism>
<dbReference type="PANTHER" id="PTHR43760">
    <property type="entry name" value="ENDORIBONUCLEASE-RELATED"/>
    <property type="match status" value="1"/>
</dbReference>
<evidence type="ECO:0000313" key="3">
    <source>
        <dbReference type="Proteomes" id="UP000468581"/>
    </source>
</evidence>
<proteinExistence type="predicted"/>
<feature type="domain" description="Endoribonuclease L-PSP/chorismate mutase-like" evidence="1">
    <location>
        <begin position="4"/>
        <end position="138"/>
    </location>
</feature>
<dbReference type="Proteomes" id="UP000468581">
    <property type="component" value="Unassembled WGS sequence"/>
</dbReference>
<dbReference type="CDD" id="cd02199">
    <property type="entry name" value="YjgF_YER057c_UK114_like_1"/>
    <property type="match status" value="1"/>
</dbReference>
<gene>
    <name evidence="2" type="ORF">GWK08_07710</name>
</gene>
<reference evidence="2 3" key="1">
    <citation type="submission" date="2020-01" db="EMBL/GenBank/DDBJ databases">
        <title>Leptobacterium flavescens.</title>
        <authorList>
            <person name="Wang G."/>
        </authorList>
    </citation>
    <scope>NUCLEOTIDE SEQUENCE [LARGE SCALE GENOMIC DNA]</scope>
    <source>
        <strain evidence="2 3">KCTC 22160</strain>
    </source>
</reference>
<sequence length="148" mass="16077">MNPEEKLNALGIELPQPYQPLGNYVRYVKTGNLIHIGGHGPCDDEVKGKVGRDVSMEEAYLEARKTAISLLATLKEAIGDLSKVKRIVKVHGMVNAEDTFDNHPKVINGCSDLLVEVFGEKGIHTRAAVGMSSLPGNIAVEIEMIVEI</sequence>
<name>A0A6P0UN94_9FLAO</name>
<dbReference type="PANTHER" id="PTHR43760:SF1">
    <property type="entry name" value="ENDORIBONUCLEASE L-PSP_CHORISMATE MUTASE-LIKE DOMAIN-CONTAINING PROTEIN"/>
    <property type="match status" value="1"/>
</dbReference>
<evidence type="ECO:0000259" key="1">
    <source>
        <dbReference type="Pfam" id="PF14588"/>
    </source>
</evidence>
<comment type="caution">
    <text evidence="2">The sequence shown here is derived from an EMBL/GenBank/DDBJ whole genome shotgun (WGS) entry which is preliminary data.</text>
</comment>
<accession>A0A6P0UN94</accession>
<dbReference type="Pfam" id="PF14588">
    <property type="entry name" value="YjgF_endoribonc"/>
    <property type="match status" value="1"/>
</dbReference>
<dbReference type="InterPro" id="IPR035959">
    <property type="entry name" value="RutC-like_sf"/>
</dbReference>
<keyword evidence="3" id="KW-1185">Reference proteome</keyword>
<dbReference type="SUPFAM" id="SSF55298">
    <property type="entry name" value="YjgF-like"/>
    <property type="match status" value="1"/>
</dbReference>
<dbReference type="RefSeq" id="WP_163606362.1">
    <property type="nucleotide sequence ID" value="NZ_JAABOO010000002.1"/>
</dbReference>
<dbReference type="Gene3D" id="3.30.1330.40">
    <property type="entry name" value="RutC-like"/>
    <property type="match status" value="1"/>
</dbReference>
<dbReference type="EMBL" id="JAABOO010000002">
    <property type="protein sequence ID" value="NER13319.1"/>
    <property type="molecule type" value="Genomic_DNA"/>
</dbReference>
<evidence type="ECO:0000313" key="2">
    <source>
        <dbReference type="EMBL" id="NER13319.1"/>
    </source>
</evidence>
<protein>
    <submittedName>
        <fullName evidence="2">RidA family protein</fullName>
    </submittedName>
</protein>
<dbReference type="AlphaFoldDB" id="A0A6P0UN94"/>
<dbReference type="InterPro" id="IPR013813">
    <property type="entry name" value="Endoribo_LPSP/chorism_mut-like"/>
</dbReference>